<dbReference type="Gene3D" id="3.30.420.40">
    <property type="match status" value="2"/>
</dbReference>
<dbReference type="HOGENOM" id="CLU_036604_0_4_11"/>
<evidence type="ECO:0000313" key="2">
    <source>
        <dbReference type="EMBL" id="ABK53149.1"/>
    </source>
</evidence>
<evidence type="ECO:0000313" key="3">
    <source>
        <dbReference type="Proteomes" id="UP000008221"/>
    </source>
</evidence>
<dbReference type="KEGG" id="ace:Acel_1377"/>
<dbReference type="Proteomes" id="UP000008221">
    <property type="component" value="Chromosome"/>
</dbReference>
<protein>
    <submittedName>
        <fullName evidence="2">ROK family protein</fullName>
    </submittedName>
</protein>
<sequence length="346" mass="36285">MTPPPQPAGDWVVVGLDNGGTANNATVLTGDGRFLVDALVESPSRVTEGPTAALQALLAAYHDILARTGCSEGQVRAVGLDSPGPASADGVISRVGATNFGHPDWRGFDFRGELEKLLGVPVIYHNDGNAAALYAHRMFFGDEAPIRSSVSAIVGTGLGGGIIVSGAVIRGAAGMAGELGHVHIPLDGILADGQPVPRCNCGFRADAESIASLSAIERNLLPFWLSRYPGHALAALPIRQAAREVRRLAEQGDPLALDIFRQQAAAIGRLFTILANVIDPDAYFIGGGVVQATEQFREWFLAQVRAETRLRPEQQETAAFALTPDLDMAGARGVAMAARDAVLAGR</sequence>
<dbReference type="OrthoDB" id="3509598at2"/>
<dbReference type="EMBL" id="CP000481">
    <property type="protein sequence ID" value="ABK53149.1"/>
    <property type="molecule type" value="Genomic_DNA"/>
</dbReference>
<reference evidence="2 3" key="1">
    <citation type="journal article" date="2009" name="Genome Res.">
        <title>Complete genome of the cellulolytic thermophile Acidothermus cellulolyticus 11B provides insights into its ecophysiological and evolutionary adaptations.</title>
        <authorList>
            <person name="Barabote R.D."/>
            <person name="Xie G."/>
            <person name="Leu D.H."/>
            <person name="Normand P."/>
            <person name="Necsulea A."/>
            <person name="Daubin V."/>
            <person name="Medigue C."/>
            <person name="Adney W.S."/>
            <person name="Xu X.C."/>
            <person name="Lapidus A."/>
            <person name="Parales R.E."/>
            <person name="Detter C."/>
            <person name="Pujic P."/>
            <person name="Bruce D."/>
            <person name="Lavire C."/>
            <person name="Challacombe J.F."/>
            <person name="Brettin T.S."/>
            <person name="Berry A.M."/>
        </authorList>
    </citation>
    <scope>NUCLEOTIDE SEQUENCE [LARGE SCALE GENOMIC DNA]</scope>
    <source>
        <strain evidence="3">ATCC 43068 / DSM 8971 / 11B</strain>
    </source>
</reference>
<dbReference type="InterPro" id="IPR000600">
    <property type="entry name" value="ROK"/>
</dbReference>
<dbReference type="AlphaFoldDB" id="A0LUN9"/>
<dbReference type="PANTHER" id="PTHR18964">
    <property type="entry name" value="ROK (REPRESSOR, ORF, KINASE) FAMILY"/>
    <property type="match status" value="1"/>
</dbReference>
<dbReference type="eggNOG" id="COG1940">
    <property type="taxonomic scope" value="Bacteria"/>
</dbReference>
<dbReference type="InParanoid" id="A0LUN9"/>
<proteinExistence type="inferred from homology"/>
<dbReference type="STRING" id="351607.Acel_1377"/>
<dbReference type="RefSeq" id="WP_011720212.1">
    <property type="nucleotide sequence ID" value="NC_008578.1"/>
</dbReference>
<dbReference type="PANTHER" id="PTHR18964:SF173">
    <property type="entry name" value="GLUCOKINASE"/>
    <property type="match status" value="1"/>
</dbReference>
<dbReference type="PROSITE" id="PS01125">
    <property type="entry name" value="ROK"/>
    <property type="match status" value="1"/>
</dbReference>
<dbReference type="InterPro" id="IPR043129">
    <property type="entry name" value="ATPase_NBD"/>
</dbReference>
<evidence type="ECO:0000256" key="1">
    <source>
        <dbReference type="ARBA" id="ARBA00006479"/>
    </source>
</evidence>
<keyword evidence="3" id="KW-1185">Reference proteome</keyword>
<name>A0LUN9_ACIC1</name>
<dbReference type="InterPro" id="IPR049874">
    <property type="entry name" value="ROK_cs"/>
</dbReference>
<dbReference type="SUPFAM" id="SSF53067">
    <property type="entry name" value="Actin-like ATPase domain"/>
    <property type="match status" value="1"/>
</dbReference>
<accession>A0LUN9</accession>
<organism evidence="2 3">
    <name type="scientific">Acidothermus cellulolyticus (strain ATCC 43068 / DSM 8971 / 11B)</name>
    <dbReference type="NCBI Taxonomy" id="351607"/>
    <lineage>
        <taxon>Bacteria</taxon>
        <taxon>Bacillati</taxon>
        <taxon>Actinomycetota</taxon>
        <taxon>Actinomycetes</taxon>
        <taxon>Acidothermales</taxon>
        <taxon>Acidothermaceae</taxon>
        <taxon>Acidothermus</taxon>
    </lineage>
</organism>
<gene>
    <name evidence="2" type="ordered locus">Acel_1377</name>
</gene>
<comment type="similarity">
    <text evidence="1">Belongs to the ROK (NagC/XylR) family.</text>
</comment>
<dbReference type="Pfam" id="PF00480">
    <property type="entry name" value="ROK"/>
    <property type="match status" value="1"/>
</dbReference>